<dbReference type="PANTHER" id="PTHR14499:SF136">
    <property type="entry name" value="GH08630P"/>
    <property type="match status" value="1"/>
</dbReference>
<reference evidence="3" key="1">
    <citation type="submission" date="2021-02" db="EMBL/GenBank/DDBJ databases">
        <authorList>
            <person name="Nowell W R."/>
        </authorList>
    </citation>
    <scope>NUCLEOTIDE SEQUENCE</scope>
</reference>
<dbReference type="SUPFAM" id="SSF54695">
    <property type="entry name" value="POZ domain"/>
    <property type="match status" value="1"/>
</dbReference>
<evidence type="ECO:0000313" key="3">
    <source>
        <dbReference type="EMBL" id="CAF3698734.1"/>
    </source>
</evidence>
<gene>
    <name evidence="3" type="ORF">OTI717_LOCUS12381</name>
    <name evidence="2" type="ORF">RFH988_LOCUS24028</name>
</gene>
<accession>A0A818UI69</accession>
<dbReference type="Proteomes" id="UP000663823">
    <property type="component" value="Unassembled WGS sequence"/>
</dbReference>
<feature type="domain" description="Potassium channel tetramerisation-type BTB" evidence="1">
    <location>
        <begin position="51"/>
        <end position="113"/>
    </location>
</feature>
<evidence type="ECO:0000313" key="2">
    <source>
        <dbReference type="EMBL" id="CAF1190536.1"/>
    </source>
</evidence>
<sequence length="321" mass="36732">MNNSVMETTQDIIDQKDALVPSSTRLSSASSKMKSKIMSRFCTSIDDDPLILLNIGGIHMTTRRSTLMRIPNSVLALACISPWSETITRDNDGRLFFDCDPNLFQYLLNQLRDWSSSTRKVFTLPNDEFEREQFRSLCIQLNFDLHLIDGIYRHEKFNKICGHVILDEKGIVVRHANSYRYAECRGINVYSTGINRITLILKHQTIDKYNTFIGIIWSGTPMQEKSFESPTAYGWTGQKQVYLKGIPAAIQGYGGYDSDMCTKDTIDLILNCQLGLISLFNHRTRKIYEIQVDIKEGCPLPWQMHINLFGPDDQVKIINPS</sequence>
<protein>
    <recommendedName>
        <fullName evidence="1">Potassium channel tetramerisation-type BTB domain-containing protein</fullName>
    </recommendedName>
</protein>
<dbReference type="AlphaFoldDB" id="A0A818UI69"/>
<dbReference type="Proteomes" id="UP000663882">
    <property type="component" value="Unassembled WGS sequence"/>
</dbReference>
<dbReference type="Pfam" id="PF02214">
    <property type="entry name" value="BTB_2"/>
    <property type="match status" value="1"/>
</dbReference>
<dbReference type="CDD" id="cd18316">
    <property type="entry name" value="BTB_POZ_KCTD-like"/>
    <property type="match status" value="1"/>
</dbReference>
<evidence type="ECO:0000259" key="1">
    <source>
        <dbReference type="Pfam" id="PF02214"/>
    </source>
</evidence>
<dbReference type="GO" id="GO:0051260">
    <property type="term" value="P:protein homooligomerization"/>
    <property type="evidence" value="ECO:0007669"/>
    <property type="project" value="InterPro"/>
</dbReference>
<dbReference type="InterPro" id="IPR003131">
    <property type="entry name" value="T1-type_BTB"/>
</dbReference>
<name>A0A818UI69_9BILA</name>
<organism evidence="3 4">
    <name type="scientific">Rotaria sordida</name>
    <dbReference type="NCBI Taxonomy" id="392033"/>
    <lineage>
        <taxon>Eukaryota</taxon>
        <taxon>Metazoa</taxon>
        <taxon>Spiralia</taxon>
        <taxon>Gnathifera</taxon>
        <taxon>Rotifera</taxon>
        <taxon>Eurotatoria</taxon>
        <taxon>Bdelloidea</taxon>
        <taxon>Philodinida</taxon>
        <taxon>Philodinidae</taxon>
        <taxon>Rotaria</taxon>
    </lineage>
</organism>
<comment type="caution">
    <text evidence="3">The sequence shown here is derived from an EMBL/GenBank/DDBJ whole genome shotgun (WGS) entry which is preliminary data.</text>
</comment>
<proteinExistence type="predicted"/>
<dbReference type="Gene3D" id="3.30.710.10">
    <property type="entry name" value="Potassium Channel Kv1.1, Chain A"/>
    <property type="match status" value="1"/>
</dbReference>
<dbReference type="InterPro" id="IPR011333">
    <property type="entry name" value="SKP1/BTB/POZ_sf"/>
</dbReference>
<evidence type="ECO:0000313" key="4">
    <source>
        <dbReference type="Proteomes" id="UP000663823"/>
    </source>
</evidence>
<dbReference type="EMBL" id="CAJNOO010001718">
    <property type="protein sequence ID" value="CAF1190536.1"/>
    <property type="molecule type" value="Genomic_DNA"/>
</dbReference>
<dbReference type="OrthoDB" id="2414723at2759"/>
<dbReference type="EMBL" id="CAJOAX010001244">
    <property type="protein sequence ID" value="CAF3698734.1"/>
    <property type="molecule type" value="Genomic_DNA"/>
</dbReference>
<dbReference type="PANTHER" id="PTHR14499">
    <property type="entry name" value="POTASSIUM CHANNEL TETRAMERIZATION DOMAIN-CONTAINING"/>
    <property type="match status" value="1"/>
</dbReference>